<evidence type="ECO:0000256" key="7">
    <source>
        <dbReference type="ARBA" id="ARBA00023163"/>
    </source>
</evidence>
<accession>A0A6L8VAH4</accession>
<dbReference type="Pfam" id="PF00072">
    <property type="entry name" value="Response_reg"/>
    <property type="match status" value="1"/>
</dbReference>
<evidence type="ECO:0000259" key="10">
    <source>
        <dbReference type="PROSITE" id="PS50110"/>
    </source>
</evidence>
<dbReference type="RefSeq" id="WP_161411066.1">
    <property type="nucleotide sequence ID" value="NZ_WTUZ01000039.1"/>
</dbReference>
<feature type="domain" description="Response regulatory" evidence="10">
    <location>
        <begin position="3"/>
        <end position="120"/>
    </location>
</feature>
<evidence type="ECO:0000313" key="11">
    <source>
        <dbReference type="EMBL" id="MZQ86682.1"/>
    </source>
</evidence>
<evidence type="ECO:0000256" key="8">
    <source>
        <dbReference type="PROSITE-ProRule" id="PRU00169"/>
    </source>
</evidence>
<evidence type="ECO:0000256" key="3">
    <source>
        <dbReference type="ARBA" id="ARBA00022553"/>
    </source>
</evidence>
<dbReference type="PANTHER" id="PTHR42713:SF3">
    <property type="entry name" value="TRANSCRIPTIONAL REGULATORY PROTEIN HPTR"/>
    <property type="match status" value="1"/>
</dbReference>
<keyword evidence="3 8" id="KW-0597">Phosphoprotein</keyword>
<evidence type="ECO:0000256" key="5">
    <source>
        <dbReference type="ARBA" id="ARBA00023015"/>
    </source>
</evidence>
<comment type="subcellular location">
    <subcellularLocation>
        <location evidence="1">Cytoplasm</location>
    </subcellularLocation>
</comment>
<dbReference type="EMBL" id="WTUZ01000039">
    <property type="protein sequence ID" value="MZQ86682.1"/>
    <property type="molecule type" value="Genomic_DNA"/>
</dbReference>
<organism evidence="11 12">
    <name type="scientific">Paenibacillus silvestris</name>
    <dbReference type="NCBI Taxonomy" id="2606219"/>
    <lineage>
        <taxon>Bacteria</taxon>
        <taxon>Bacillati</taxon>
        <taxon>Bacillota</taxon>
        <taxon>Bacilli</taxon>
        <taxon>Bacillales</taxon>
        <taxon>Paenibacillaceae</taxon>
        <taxon>Paenibacillus</taxon>
    </lineage>
</organism>
<dbReference type="SMART" id="SM00342">
    <property type="entry name" value="HTH_ARAC"/>
    <property type="match status" value="1"/>
</dbReference>
<evidence type="ECO:0000256" key="6">
    <source>
        <dbReference type="ARBA" id="ARBA00023125"/>
    </source>
</evidence>
<dbReference type="AlphaFoldDB" id="A0A6L8VAH4"/>
<dbReference type="GO" id="GO:0005737">
    <property type="term" value="C:cytoplasm"/>
    <property type="evidence" value="ECO:0007669"/>
    <property type="project" value="UniProtKB-SubCell"/>
</dbReference>
<evidence type="ECO:0000256" key="1">
    <source>
        <dbReference type="ARBA" id="ARBA00004496"/>
    </source>
</evidence>
<dbReference type="InterPro" id="IPR018060">
    <property type="entry name" value="HTH_AraC"/>
</dbReference>
<keyword evidence="7" id="KW-0804">Transcription</keyword>
<keyword evidence="5" id="KW-0805">Transcription regulation</keyword>
<reference evidence="11 12" key="1">
    <citation type="submission" date="2019-12" db="EMBL/GenBank/DDBJ databases">
        <title>Paenibacillus sp. nov. sp. isolated from soil.</title>
        <authorList>
            <person name="Kim J."/>
            <person name="Jeong S.E."/>
            <person name="Jung H.S."/>
            <person name="Jeon C.O."/>
        </authorList>
    </citation>
    <scope>NUCLEOTIDE SEQUENCE [LARGE SCALE GENOMIC DNA]</scope>
    <source>
        <strain evidence="11 12">5J-6</strain>
    </source>
</reference>
<dbReference type="InterPro" id="IPR051552">
    <property type="entry name" value="HptR"/>
</dbReference>
<dbReference type="SUPFAM" id="SSF46689">
    <property type="entry name" value="Homeodomain-like"/>
    <property type="match status" value="2"/>
</dbReference>
<keyword evidence="12" id="KW-1185">Reference proteome</keyword>
<sequence>MWRIAIIDDDRQVLQGMKLAIPWEALNAEYVGEAMTGEDGLQMVLEAQPDIVITDIYMPVMNGIDMIERLREEGFQGKIIILSGYSDFEFARQALRFQVSDYVSKPISLQTLNSVLSKVIEELTDEEEQRMKQVDLEQKLSMYEPFVQREWVQSAVAGTLGSNWHESMLPPQFHYWQNKTHIVLGIEIVRDLRASEVLLSDWNLFRFAVHNIVSEIVREQFENYEYTNLHSTRSALLLHLDTEEAYTDSLVKLTKLSIRIIECIRLHLKLTVRVGIGAIKSHWMDIPDSTEEAFRAMDLKEQRVNTIYDVFMYSNTFKGEKETARIRPVKLYSELAGAIKISHEARAYEIIEMHVEAIERNMLSSTPDYLQMLAGELWGIFAYCLYEVGMVLDDLFSNEQVVMEMAGITKSEHLAKWLKEKISVICTSREFKGNSKHQQVADFMTQYIHEHYMEDINLTDFTSKVYVSRNYLAIIFKNATGETFNNYLTRVRIEKAKELLLDRNMLVYEVAKRVGYKNVPYFSNLFKKYTGMNPTDLVK</sequence>
<evidence type="ECO:0000313" key="12">
    <source>
        <dbReference type="Proteomes" id="UP000481087"/>
    </source>
</evidence>
<dbReference type="GO" id="GO:0000160">
    <property type="term" value="P:phosphorelay signal transduction system"/>
    <property type="evidence" value="ECO:0007669"/>
    <property type="project" value="UniProtKB-KW"/>
</dbReference>
<dbReference type="PROSITE" id="PS01124">
    <property type="entry name" value="HTH_ARAC_FAMILY_2"/>
    <property type="match status" value="1"/>
</dbReference>
<dbReference type="GO" id="GO:0003700">
    <property type="term" value="F:DNA-binding transcription factor activity"/>
    <property type="evidence" value="ECO:0007669"/>
    <property type="project" value="InterPro"/>
</dbReference>
<dbReference type="PANTHER" id="PTHR42713">
    <property type="entry name" value="HISTIDINE KINASE-RELATED"/>
    <property type="match status" value="1"/>
</dbReference>
<evidence type="ECO:0000259" key="9">
    <source>
        <dbReference type="PROSITE" id="PS01124"/>
    </source>
</evidence>
<dbReference type="SUPFAM" id="SSF52172">
    <property type="entry name" value="CheY-like"/>
    <property type="match status" value="1"/>
</dbReference>
<keyword evidence="2" id="KW-0963">Cytoplasm</keyword>
<proteinExistence type="predicted"/>
<feature type="modified residue" description="4-aspartylphosphate" evidence="8">
    <location>
        <position position="55"/>
    </location>
</feature>
<dbReference type="CDD" id="cd17536">
    <property type="entry name" value="REC_YesN-like"/>
    <property type="match status" value="1"/>
</dbReference>
<dbReference type="InterPro" id="IPR009057">
    <property type="entry name" value="Homeodomain-like_sf"/>
</dbReference>
<dbReference type="Pfam" id="PF12833">
    <property type="entry name" value="HTH_18"/>
    <property type="match status" value="1"/>
</dbReference>
<dbReference type="Proteomes" id="UP000481087">
    <property type="component" value="Unassembled WGS sequence"/>
</dbReference>
<dbReference type="Gene3D" id="3.40.50.2300">
    <property type="match status" value="1"/>
</dbReference>
<keyword evidence="4" id="KW-0902">Two-component regulatory system</keyword>
<dbReference type="GO" id="GO:0043565">
    <property type="term" value="F:sequence-specific DNA binding"/>
    <property type="evidence" value="ECO:0007669"/>
    <property type="project" value="InterPro"/>
</dbReference>
<feature type="domain" description="HTH araC/xylS-type" evidence="9">
    <location>
        <begin position="442"/>
        <end position="539"/>
    </location>
</feature>
<comment type="caution">
    <text evidence="11">The sequence shown here is derived from an EMBL/GenBank/DDBJ whole genome shotgun (WGS) entry which is preliminary data.</text>
</comment>
<name>A0A6L8VAH4_9BACL</name>
<evidence type="ECO:0000256" key="2">
    <source>
        <dbReference type="ARBA" id="ARBA00022490"/>
    </source>
</evidence>
<dbReference type="PROSITE" id="PS50110">
    <property type="entry name" value="RESPONSE_REGULATORY"/>
    <property type="match status" value="1"/>
</dbReference>
<dbReference type="SMART" id="SM00448">
    <property type="entry name" value="REC"/>
    <property type="match status" value="1"/>
</dbReference>
<keyword evidence="6" id="KW-0238">DNA-binding</keyword>
<protein>
    <submittedName>
        <fullName evidence="11">Response regulator</fullName>
    </submittedName>
</protein>
<dbReference type="InterPro" id="IPR001789">
    <property type="entry name" value="Sig_transdc_resp-reg_receiver"/>
</dbReference>
<evidence type="ECO:0000256" key="4">
    <source>
        <dbReference type="ARBA" id="ARBA00023012"/>
    </source>
</evidence>
<dbReference type="Gene3D" id="1.10.10.60">
    <property type="entry name" value="Homeodomain-like"/>
    <property type="match status" value="2"/>
</dbReference>
<gene>
    <name evidence="11" type="ORF">GQF01_31705</name>
</gene>
<dbReference type="InterPro" id="IPR011006">
    <property type="entry name" value="CheY-like_superfamily"/>
</dbReference>